<feature type="region of interest" description="Disordered" evidence="1">
    <location>
        <begin position="52"/>
        <end position="74"/>
    </location>
</feature>
<gene>
    <name evidence="2" type="ORF">E2C01_071275</name>
</gene>
<proteinExistence type="predicted"/>
<reference evidence="2 3" key="1">
    <citation type="submission" date="2019-05" db="EMBL/GenBank/DDBJ databases">
        <title>Another draft genome of Portunus trituberculatus and its Hox gene families provides insights of decapod evolution.</title>
        <authorList>
            <person name="Jeong J.-H."/>
            <person name="Song I."/>
            <person name="Kim S."/>
            <person name="Choi T."/>
            <person name="Kim D."/>
            <person name="Ryu S."/>
            <person name="Kim W."/>
        </authorList>
    </citation>
    <scope>NUCLEOTIDE SEQUENCE [LARGE SCALE GENOMIC DNA]</scope>
    <source>
        <tissue evidence="2">Muscle</tissue>
    </source>
</reference>
<dbReference type="Proteomes" id="UP000324222">
    <property type="component" value="Unassembled WGS sequence"/>
</dbReference>
<accession>A0A5B7HZJ5</accession>
<organism evidence="2 3">
    <name type="scientific">Portunus trituberculatus</name>
    <name type="common">Swimming crab</name>
    <name type="synonym">Neptunus trituberculatus</name>
    <dbReference type="NCBI Taxonomy" id="210409"/>
    <lineage>
        <taxon>Eukaryota</taxon>
        <taxon>Metazoa</taxon>
        <taxon>Ecdysozoa</taxon>
        <taxon>Arthropoda</taxon>
        <taxon>Crustacea</taxon>
        <taxon>Multicrustacea</taxon>
        <taxon>Malacostraca</taxon>
        <taxon>Eumalacostraca</taxon>
        <taxon>Eucarida</taxon>
        <taxon>Decapoda</taxon>
        <taxon>Pleocyemata</taxon>
        <taxon>Brachyura</taxon>
        <taxon>Eubrachyura</taxon>
        <taxon>Portunoidea</taxon>
        <taxon>Portunidae</taxon>
        <taxon>Portuninae</taxon>
        <taxon>Portunus</taxon>
    </lineage>
</organism>
<evidence type="ECO:0000313" key="2">
    <source>
        <dbReference type="EMBL" id="MPC76842.1"/>
    </source>
</evidence>
<evidence type="ECO:0000256" key="1">
    <source>
        <dbReference type="SAM" id="MobiDB-lite"/>
    </source>
</evidence>
<dbReference type="AlphaFoldDB" id="A0A5B7HZJ5"/>
<dbReference type="EMBL" id="VSRR010044357">
    <property type="protein sequence ID" value="MPC76842.1"/>
    <property type="molecule type" value="Genomic_DNA"/>
</dbReference>
<evidence type="ECO:0000313" key="3">
    <source>
        <dbReference type="Proteomes" id="UP000324222"/>
    </source>
</evidence>
<sequence length="74" mass="8337">MSERVHQASLRVSSALHHQDEVSACECHRCVKRFLRGMDVRCFPQYLAFPSQQPSPPAIFSNTSSDNAGFRKVS</sequence>
<comment type="caution">
    <text evidence="2">The sequence shown here is derived from an EMBL/GenBank/DDBJ whole genome shotgun (WGS) entry which is preliminary data.</text>
</comment>
<protein>
    <submittedName>
        <fullName evidence="2">Uncharacterized protein</fullName>
    </submittedName>
</protein>
<keyword evidence="3" id="KW-1185">Reference proteome</keyword>
<name>A0A5B7HZJ5_PORTR</name>